<accession>C4JU41</accession>
<organism evidence="2 3">
    <name type="scientific">Uncinocarpus reesii (strain UAMH 1704)</name>
    <dbReference type="NCBI Taxonomy" id="336963"/>
    <lineage>
        <taxon>Eukaryota</taxon>
        <taxon>Fungi</taxon>
        <taxon>Dikarya</taxon>
        <taxon>Ascomycota</taxon>
        <taxon>Pezizomycotina</taxon>
        <taxon>Eurotiomycetes</taxon>
        <taxon>Eurotiomycetidae</taxon>
        <taxon>Onygenales</taxon>
        <taxon>Onygenaceae</taxon>
        <taxon>Uncinocarpus</taxon>
    </lineage>
</organism>
<gene>
    <name evidence="2" type="ORF">UREG_05980</name>
</gene>
<dbReference type="Proteomes" id="UP000002058">
    <property type="component" value="Unassembled WGS sequence"/>
</dbReference>
<dbReference type="VEuPathDB" id="FungiDB:UREG_05980"/>
<evidence type="ECO:0000256" key="1">
    <source>
        <dbReference type="SAM" id="MobiDB-lite"/>
    </source>
</evidence>
<feature type="region of interest" description="Disordered" evidence="1">
    <location>
        <begin position="1"/>
        <end position="68"/>
    </location>
</feature>
<dbReference type="EMBL" id="CH476617">
    <property type="protein sequence ID" value="EEP81138.1"/>
    <property type="molecule type" value="Genomic_DNA"/>
</dbReference>
<dbReference type="KEGG" id="ure:UREG_05980"/>
<dbReference type="AlphaFoldDB" id="C4JU41"/>
<dbReference type="GeneID" id="8438886"/>
<feature type="region of interest" description="Disordered" evidence="1">
    <location>
        <begin position="93"/>
        <end position="126"/>
    </location>
</feature>
<proteinExistence type="predicted"/>
<sequence>MAPDRLGTSKESLAATRPPTRDRPVNAPNWHPSSPSGHAANLQPEPQRQRLAAEKGGWGCQADHPHVPRVWGNSVYEPATWWRGQLTLVRSASPKASPFPTDRSFGEAVGTGEIIGDDTAGSKMRRPPVSWVSCAWPVCSGSTASLKVQPQPSAISK</sequence>
<protein>
    <submittedName>
        <fullName evidence="2">Uncharacterized protein</fullName>
    </submittedName>
</protein>
<reference evidence="3" key="1">
    <citation type="journal article" date="2009" name="Genome Res.">
        <title>Comparative genomic analyses of the human fungal pathogens Coccidioides and their relatives.</title>
        <authorList>
            <person name="Sharpton T.J."/>
            <person name="Stajich J.E."/>
            <person name="Rounsley S.D."/>
            <person name="Gardner M.J."/>
            <person name="Wortman J.R."/>
            <person name="Jordar V.S."/>
            <person name="Maiti R."/>
            <person name="Kodira C.D."/>
            <person name="Neafsey D.E."/>
            <person name="Zeng Q."/>
            <person name="Hung C.-Y."/>
            <person name="McMahan C."/>
            <person name="Muszewska A."/>
            <person name="Grynberg M."/>
            <person name="Mandel M.A."/>
            <person name="Kellner E.M."/>
            <person name="Barker B.M."/>
            <person name="Galgiani J.N."/>
            <person name="Orbach M.J."/>
            <person name="Kirkland T.N."/>
            <person name="Cole G.T."/>
            <person name="Henn M.R."/>
            <person name="Birren B.W."/>
            <person name="Taylor J.W."/>
        </authorList>
    </citation>
    <scope>NUCLEOTIDE SEQUENCE [LARGE SCALE GENOMIC DNA]</scope>
    <source>
        <strain evidence="3">UAMH 1704</strain>
    </source>
</reference>
<dbReference type="HOGENOM" id="CLU_1679260_0_0_1"/>
<name>C4JU41_UNCRE</name>
<evidence type="ECO:0000313" key="3">
    <source>
        <dbReference type="Proteomes" id="UP000002058"/>
    </source>
</evidence>
<dbReference type="RefSeq" id="XP_002585291.1">
    <property type="nucleotide sequence ID" value="XM_002585245.1"/>
</dbReference>
<evidence type="ECO:0000313" key="2">
    <source>
        <dbReference type="EMBL" id="EEP81138.1"/>
    </source>
</evidence>
<keyword evidence="3" id="KW-1185">Reference proteome</keyword>
<dbReference type="InParanoid" id="C4JU41"/>